<protein>
    <recommendedName>
        <fullName evidence="4">ABC transporter permease</fullName>
    </recommendedName>
</protein>
<feature type="transmembrane region" description="Helical" evidence="1">
    <location>
        <begin position="121"/>
        <end position="147"/>
    </location>
</feature>
<evidence type="ECO:0000256" key="1">
    <source>
        <dbReference type="SAM" id="Phobius"/>
    </source>
</evidence>
<dbReference type="RefSeq" id="WP_129080323.1">
    <property type="nucleotide sequence ID" value="NZ_QOUX01000047.1"/>
</dbReference>
<feature type="transmembrane region" description="Helical" evidence="1">
    <location>
        <begin position="246"/>
        <end position="267"/>
    </location>
</feature>
<feature type="transmembrane region" description="Helical" evidence="1">
    <location>
        <begin position="515"/>
        <end position="534"/>
    </location>
</feature>
<feature type="transmembrane region" description="Helical" evidence="1">
    <location>
        <begin position="348"/>
        <end position="370"/>
    </location>
</feature>
<proteinExistence type="predicted"/>
<feature type="transmembrane region" description="Helical" evidence="1">
    <location>
        <begin position="193"/>
        <end position="212"/>
    </location>
</feature>
<feature type="transmembrane region" description="Helical" evidence="1">
    <location>
        <begin position="21"/>
        <end position="41"/>
    </location>
</feature>
<reference evidence="2 3" key="1">
    <citation type="journal article" date="2019" name="Int. J. Syst. Evol. Microbiol.">
        <title>Anaerobacillus alkaliphilus sp. nov., a novel alkaliphilic and moderately halophilic bacterium.</title>
        <authorList>
            <person name="Borsodi A.K."/>
            <person name="Aszalos J.M."/>
            <person name="Bihari P."/>
            <person name="Nagy I."/>
            <person name="Schumann P."/>
            <person name="Sproer C."/>
            <person name="Kovacs A.L."/>
            <person name="Boka K."/>
            <person name="Dobosy P."/>
            <person name="Ovari M."/>
            <person name="Szili-Kovacs T."/>
            <person name="Toth E."/>
        </authorList>
    </citation>
    <scope>NUCLEOTIDE SEQUENCE [LARGE SCALE GENOMIC DNA]</scope>
    <source>
        <strain evidence="2 3">B16-10</strain>
    </source>
</reference>
<feature type="transmembrane region" description="Helical" evidence="1">
    <location>
        <begin position="444"/>
        <end position="461"/>
    </location>
</feature>
<organism evidence="2 3">
    <name type="scientific">Anaerobacillus alkaliphilus</name>
    <dbReference type="NCBI Taxonomy" id="1548597"/>
    <lineage>
        <taxon>Bacteria</taxon>
        <taxon>Bacillati</taxon>
        <taxon>Bacillota</taxon>
        <taxon>Bacilli</taxon>
        <taxon>Bacillales</taxon>
        <taxon>Bacillaceae</taxon>
        <taxon>Anaerobacillus</taxon>
    </lineage>
</organism>
<keyword evidence="3" id="KW-1185">Reference proteome</keyword>
<dbReference type="AlphaFoldDB" id="A0A4Q0VLN3"/>
<comment type="caution">
    <text evidence="2">The sequence shown here is derived from an EMBL/GenBank/DDBJ whole genome shotgun (WGS) entry which is preliminary data.</text>
</comment>
<feature type="transmembrane region" description="Helical" evidence="1">
    <location>
        <begin position="80"/>
        <end position="101"/>
    </location>
</feature>
<evidence type="ECO:0000313" key="3">
    <source>
        <dbReference type="Proteomes" id="UP000290649"/>
    </source>
</evidence>
<keyword evidence="1" id="KW-1133">Transmembrane helix</keyword>
<dbReference type="OrthoDB" id="2014935at2"/>
<feature type="transmembrane region" description="Helical" evidence="1">
    <location>
        <begin position="402"/>
        <end position="424"/>
    </location>
</feature>
<evidence type="ECO:0008006" key="4">
    <source>
        <dbReference type="Google" id="ProtNLM"/>
    </source>
</evidence>
<dbReference type="EMBL" id="QOUX01000047">
    <property type="protein sequence ID" value="RXI96347.1"/>
    <property type="molecule type" value="Genomic_DNA"/>
</dbReference>
<dbReference type="Proteomes" id="UP000290649">
    <property type="component" value="Unassembled WGS sequence"/>
</dbReference>
<keyword evidence="1" id="KW-0812">Transmembrane</keyword>
<accession>A0A4Q0VLN3</accession>
<feature type="transmembrane region" description="Helical" evidence="1">
    <location>
        <begin position="304"/>
        <end position="323"/>
    </location>
</feature>
<feature type="transmembrane region" description="Helical" evidence="1">
    <location>
        <begin position="159"/>
        <end position="181"/>
    </location>
</feature>
<feature type="transmembrane region" description="Helical" evidence="1">
    <location>
        <begin position="468"/>
        <end position="489"/>
    </location>
</feature>
<keyword evidence="1" id="KW-0472">Membrane</keyword>
<sequence length="540" mass="58363">MRKEFKGTATLTSLAIKRDRLKLFAWLTVITTLVTSVGIAMSDLMPTQEEVLKQVVARAESPAIRLFDIPAAGLSLEAAMLMRSSILIGIIILLVSMQIVIRHTRQNEETGRTEMISSTAVGKYSSLASGLIVTVLFNILVGVAIAASMLFNNFQLEGSLLIGLAFAGVGIAFAGITSIAVQLSQTSSGAAGMVTLTFGVLFLISSIGNVLGEFNRNTFAVESHWLVWLSPWGWLGQVYAFHDNNWWILLLFCILFFATVCIAFYLVTKRDVGMGLFPAKKGPAFASRMLLSPFGLMWRLQRRLILSWVVAMFIFGMVIGAIGNEIRDMVSGLNDNQLLEMFGGNPDLVSSIMASFVAFLATFVAVYFVLAMLRIRHDEVDGFMEGVLATAVSRFHLLMSQLICVGLGLGAILFFLALGAAITAKVSTGDAMLQTILEVTLSQAPAILTIGAFTILMIGIFPKGAIAVSIAAAMFSLISGPMFGTMLGLPEVVQNISPFTHTVIDQSGNLDWRSGLGLMVIALLFTAFGVISFCRRNLSF</sequence>
<name>A0A4Q0VLN3_9BACI</name>
<evidence type="ECO:0000313" key="2">
    <source>
        <dbReference type="EMBL" id="RXI96347.1"/>
    </source>
</evidence>
<gene>
    <name evidence="2" type="ORF">DS745_21750</name>
</gene>